<evidence type="ECO:0000313" key="1">
    <source>
        <dbReference type="EMBL" id="ARM86317.1"/>
    </source>
</evidence>
<protein>
    <submittedName>
        <fullName evidence="1">Uncharacterized protein</fullName>
    </submittedName>
</protein>
<organism evidence="1 2">
    <name type="scientific">Marinobacter salarius</name>
    <dbReference type="NCBI Taxonomy" id="1420917"/>
    <lineage>
        <taxon>Bacteria</taxon>
        <taxon>Pseudomonadati</taxon>
        <taxon>Pseudomonadota</taxon>
        <taxon>Gammaproteobacteria</taxon>
        <taxon>Pseudomonadales</taxon>
        <taxon>Marinobacteraceae</taxon>
        <taxon>Marinobacter</taxon>
    </lineage>
</organism>
<geneLocation type="plasmid" evidence="2">
    <name>psmr5</name>
</geneLocation>
<proteinExistence type="predicted"/>
<gene>
    <name evidence="1" type="ORF">MARSALSMR5_04300</name>
</gene>
<reference evidence="1 2" key="1">
    <citation type="submission" date="2017-04" db="EMBL/GenBank/DDBJ databases">
        <title>Genome Sequence of Marinobacter salarius strain SMR5 Isolated from a culture of the Diatom Skeletonema marinoi.</title>
        <authorList>
            <person name="Topel M."/>
            <person name="Pinder M.I.M."/>
            <person name="Johansson O.N."/>
            <person name="Kourtchenko O."/>
            <person name="Godhe A."/>
            <person name="Clarke A.K."/>
        </authorList>
    </citation>
    <scope>NUCLEOTIDE SEQUENCE [LARGE SCALE GENOMIC DNA]</scope>
    <source>
        <strain evidence="1 2">SMR5</strain>
        <plasmid evidence="2">Plasmid psmr5</plasmid>
    </source>
</reference>
<evidence type="ECO:0000313" key="2">
    <source>
        <dbReference type="Proteomes" id="UP000193100"/>
    </source>
</evidence>
<dbReference type="GeneID" id="77258192"/>
<dbReference type="RefSeq" id="WP_085682266.1">
    <property type="nucleotide sequence ID" value="NZ_CP020932.1"/>
</dbReference>
<dbReference type="Proteomes" id="UP000193100">
    <property type="component" value="Plasmid pSMR5"/>
</dbReference>
<dbReference type="AlphaFoldDB" id="A0A1W6KFX6"/>
<sequence length="234" mass="27271">MTFKPSEYAFLRSQENDEWNANGLGTKENIKRKIAALKESVKQRQDISREDYAKLMGNRKRRIERIAVLRRVLLSQPRLYRVGVDDESFREIFAPLKDDREIHELLDQSQEFLGILDEYVFQHGMSRQEFRKALKKAEGSGSVKDFDISEFGVDWIVWRLEPYVELLANLMGIELEDLTINQAQWIADLSKVESMEYQAESAGVALPHWYLPEPQMTRACQALPSVQTRIHPQI</sequence>
<dbReference type="EMBL" id="CP020932">
    <property type="protein sequence ID" value="ARM86317.1"/>
    <property type="molecule type" value="Genomic_DNA"/>
</dbReference>
<name>A0A1W6KFX6_9GAMM</name>
<accession>A0A1W6KFX6</accession>
<keyword evidence="1" id="KW-0614">Plasmid</keyword>